<evidence type="ECO:0000256" key="8">
    <source>
        <dbReference type="ARBA" id="ARBA00023136"/>
    </source>
</evidence>
<dbReference type="Pfam" id="PF02096">
    <property type="entry name" value="60KD_IMP"/>
    <property type="match status" value="1"/>
</dbReference>
<evidence type="ECO:0000256" key="2">
    <source>
        <dbReference type="ARBA" id="ARBA00009877"/>
    </source>
</evidence>
<evidence type="ECO:0000256" key="1">
    <source>
        <dbReference type="ARBA" id="ARBA00004448"/>
    </source>
</evidence>
<evidence type="ECO:0000256" key="6">
    <source>
        <dbReference type="ARBA" id="ARBA00022989"/>
    </source>
</evidence>
<feature type="domain" description="Membrane insertase YidC/Oxa/ALB C-terminal" evidence="11">
    <location>
        <begin position="159"/>
        <end position="350"/>
    </location>
</feature>
<keyword evidence="8" id="KW-0472">Membrane</keyword>
<evidence type="ECO:0000313" key="12">
    <source>
        <dbReference type="EMBL" id="MBW0477857.1"/>
    </source>
</evidence>
<evidence type="ECO:0000256" key="4">
    <source>
        <dbReference type="ARBA" id="ARBA00022792"/>
    </source>
</evidence>
<feature type="region of interest" description="Disordered" evidence="10">
    <location>
        <begin position="80"/>
        <end position="99"/>
    </location>
</feature>
<keyword evidence="6" id="KW-1133">Transmembrane helix</keyword>
<protein>
    <recommendedName>
        <fullName evidence="11">Membrane insertase YidC/Oxa/ALB C-terminal domain-containing protein</fullName>
    </recommendedName>
</protein>
<keyword evidence="13" id="KW-1185">Reference proteome</keyword>
<dbReference type="AlphaFoldDB" id="A0A9Q3C7V0"/>
<dbReference type="PANTHER" id="PTHR12428:SF66">
    <property type="entry name" value="MITOCHONDRIAL INNER MEMBRANE PROTEIN OXA1L"/>
    <property type="match status" value="1"/>
</dbReference>
<gene>
    <name evidence="12" type="ORF">O181_017572</name>
</gene>
<dbReference type="GO" id="GO:0005743">
    <property type="term" value="C:mitochondrial inner membrane"/>
    <property type="evidence" value="ECO:0007669"/>
    <property type="project" value="UniProtKB-SubCell"/>
</dbReference>
<evidence type="ECO:0000256" key="7">
    <source>
        <dbReference type="ARBA" id="ARBA00023128"/>
    </source>
</evidence>
<evidence type="ECO:0000256" key="5">
    <source>
        <dbReference type="ARBA" id="ARBA00022946"/>
    </source>
</evidence>
<accession>A0A9Q3C7V0</accession>
<comment type="subcellular location">
    <subcellularLocation>
        <location evidence="9">Membrane</location>
        <topology evidence="9">Multi-pass membrane protein</topology>
    </subcellularLocation>
    <subcellularLocation>
        <location evidence="1">Mitochondrion inner membrane</location>
        <topology evidence="1">Multi-pass membrane protein</topology>
    </subcellularLocation>
</comment>
<dbReference type="EMBL" id="AVOT02004952">
    <property type="protein sequence ID" value="MBW0477857.1"/>
    <property type="molecule type" value="Genomic_DNA"/>
</dbReference>
<dbReference type="CDD" id="cd20069">
    <property type="entry name" value="5TM_Oxa1-like"/>
    <property type="match status" value="1"/>
</dbReference>
<keyword evidence="7" id="KW-0496">Mitochondrion</keyword>
<dbReference type="Proteomes" id="UP000765509">
    <property type="component" value="Unassembled WGS sequence"/>
</dbReference>
<evidence type="ECO:0000259" key="11">
    <source>
        <dbReference type="Pfam" id="PF02096"/>
    </source>
</evidence>
<reference evidence="12" key="1">
    <citation type="submission" date="2021-03" db="EMBL/GenBank/DDBJ databases">
        <title>Draft genome sequence of rust myrtle Austropuccinia psidii MF-1, a brazilian biotype.</title>
        <authorList>
            <person name="Quecine M.C."/>
            <person name="Pachon D.M.R."/>
            <person name="Bonatelli M.L."/>
            <person name="Correr F.H."/>
            <person name="Franceschini L.M."/>
            <person name="Leite T.F."/>
            <person name="Margarido G.R.A."/>
            <person name="Almeida C.A."/>
            <person name="Ferrarezi J.A."/>
            <person name="Labate C.A."/>
        </authorList>
    </citation>
    <scope>NUCLEOTIDE SEQUENCE</scope>
    <source>
        <strain evidence="12">MF-1</strain>
    </source>
</reference>
<dbReference type="InterPro" id="IPR028055">
    <property type="entry name" value="YidC/Oxa/ALB_C"/>
</dbReference>
<evidence type="ECO:0000256" key="3">
    <source>
        <dbReference type="ARBA" id="ARBA00022692"/>
    </source>
</evidence>
<dbReference type="OrthoDB" id="2148490at2759"/>
<evidence type="ECO:0000313" key="13">
    <source>
        <dbReference type="Proteomes" id="UP000765509"/>
    </source>
</evidence>
<proteinExistence type="inferred from homology"/>
<feature type="compositionally biased region" description="Polar residues" evidence="10">
    <location>
        <begin position="394"/>
        <end position="403"/>
    </location>
</feature>
<keyword evidence="5" id="KW-0809">Transit peptide</keyword>
<dbReference type="GO" id="GO:0032977">
    <property type="term" value="F:membrane insertase activity"/>
    <property type="evidence" value="ECO:0007669"/>
    <property type="project" value="InterPro"/>
</dbReference>
<keyword evidence="4" id="KW-0999">Mitochondrion inner membrane</keyword>
<dbReference type="InterPro" id="IPR001708">
    <property type="entry name" value="YidC/ALB3/OXA1/COX18"/>
</dbReference>
<comment type="caution">
    <text evidence="12">The sequence shown here is derived from an EMBL/GenBank/DDBJ whole genome shotgun (WGS) entry which is preliminary data.</text>
</comment>
<keyword evidence="3 9" id="KW-0812">Transmembrane</keyword>
<name>A0A9Q3C7V0_9BASI</name>
<comment type="similarity">
    <text evidence="2 9">Belongs to the OXA1/ALB3/YidC family.</text>
</comment>
<evidence type="ECO:0000256" key="10">
    <source>
        <dbReference type="SAM" id="MobiDB-lite"/>
    </source>
</evidence>
<dbReference type="GO" id="GO:0032979">
    <property type="term" value="P:protein insertion into mitochondrial inner membrane from matrix"/>
    <property type="evidence" value="ECO:0007669"/>
    <property type="project" value="TreeGrafter"/>
</dbReference>
<dbReference type="PANTHER" id="PTHR12428">
    <property type="entry name" value="OXA1"/>
    <property type="match status" value="1"/>
</dbReference>
<organism evidence="12 13">
    <name type="scientific">Austropuccinia psidii MF-1</name>
    <dbReference type="NCBI Taxonomy" id="1389203"/>
    <lineage>
        <taxon>Eukaryota</taxon>
        <taxon>Fungi</taxon>
        <taxon>Dikarya</taxon>
        <taxon>Basidiomycota</taxon>
        <taxon>Pucciniomycotina</taxon>
        <taxon>Pucciniomycetes</taxon>
        <taxon>Pucciniales</taxon>
        <taxon>Sphaerophragmiaceae</taxon>
        <taxon>Austropuccinia</taxon>
    </lineage>
</organism>
<sequence length="436" mass="48245">MIRSRFLKAIPSIGVTGKPRLLAQRAQLSSRSLVLSFPQSSLYSKLSAQHPLRLQHVQKGRLAGGAIRSYSLWPFGRLSAPSPPESQTTLVEQTPPPPPVVEPTLPVPEPLTEALISPITSASEELAALELEHGFLARYTSGLIEQGLCVLHDQLALPWFLTIPVVILLLRTLLIPVNIWSMRIGAANLRVKPTLDKKIAAIKELQTRGEQHKALSAQQELRSFMKQEGFRPLAPLGLPLMQGSLFVSFFWALRELGTHQLPSLTAEGALWFMDLTTAGPWYGLPLMASGLTLLSVETAAEMGGLTAGQSTKVMWFLRSVIVGTLWLFHDLPSAVFLYWCTNNLFSLMWGTFVRLAPQSLKLKLKIPDTKALANQSKTAETPSFLDGFRAAVSSDTNVQQSPKSTEKIKPPEPIVWQDKSRKKQSKTPVNVWRKNK</sequence>
<evidence type="ECO:0000256" key="9">
    <source>
        <dbReference type="RuleBase" id="RU003945"/>
    </source>
</evidence>
<feature type="region of interest" description="Disordered" evidence="10">
    <location>
        <begin position="394"/>
        <end position="436"/>
    </location>
</feature>